<dbReference type="EMBL" id="CP144750">
    <property type="protein sequence ID" value="WVZ82331.1"/>
    <property type="molecule type" value="Genomic_DNA"/>
</dbReference>
<keyword evidence="3" id="KW-1185">Reference proteome</keyword>
<evidence type="ECO:0000313" key="2">
    <source>
        <dbReference type="EMBL" id="WVZ82331.1"/>
    </source>
</evidence>
<gene>
    <name evidence="2" type="ORF">U9M48_029603</name>
</gene>
<feature type="compositionally biased region" description="Basic residues" evidence="1">
    <location>
        <begin position="98"/>
        <end position="134"/>
    </location>
</feature>
<feature type="compositionally biased region" description="Low complexity" evidence="1">
    <location>
        <begin position="43"/>
        <end position="57"/>
    </location>
</feature>
<protein>
    <submittedName>
        <fullName evidence="2">Uncharacterized protein</fullName>
    </submittedName>
</protein>
<feature type="region of interest" description="Disordered" evidence="1">
    <location>
        <begin position="1"/>
        <end position="137"/>
    </location>
</feature>
<dbReference type="Proteomes" id="UP001341281">
    <property type="component" value="Chromosome 06"/>
</dbReference>
<sequence>MDETDGKPTRRPSLAVLPRDAMRLAPASTPSTELPKSRPPPSALTASPTASPTMAMPRRQARRGRPPSGHHRASTPPPPASLPRRAPHEPTLAASRCPSRRNRSRAAASARRRAAPVHRRRAASPLHPGRRRLGGRIVDGNIFPAPVGLKTGLTTAGATRERAAARAVSPLGRRYVIKKRAREITSTNGDPKDQLRPIHDLEGPSVVIERRSCSRDQGVAWGKASQPNKLTVARHGGTTRESGTGGIRIAA</sequence>
<reference evidence="2 3" key="1">
    <citation type="submission" date="2024-02" db="EMBL/GenBank/DDBJ databases">
        <title>High-quality chromosome-scale genome assembly of Pensacola bahiagrass (Paspalum notatum Flugge var. saurae).</title>
        <authorList>
            <person name="Vega J.M."/>
            <person name="Podio M."/>
            <person name="Orjuela J."/>
            <person name="Siena L.A."/>
            <person name="Pessino S.C."/>
            <person name="Combes M.C."/>
            <person name="Mariac C."/>
            <person name="Albertini E."/>
            <person name="Pupilli F."/>
            <person name="Ortiz J.P.A."/>
            <person name="Leblanc O."/>
        </authorList>
    </citation>
    <scope>NUCLEOTIDE SEQUENCE [LARGE SCALE GENOMIC DNA]</scope>
    <source>
        <strain evidence="2">R1</strain>
        <tissue evidence="2">Leaf</tissue>
    </source>
</reference>
<dbReference type="AlphaFoldDB" id="A0AAQ3X2G6"/>
<name>A0AAQ3X2G6_PASNO</name>
<feature type="compositionally biased region" description="Basic residues" evidence="1">
    <location>
        <begin position="59"/>
        <end position="73"/>
    </location>
</feature>
<organism evidence="2 3">
    <name type="scientific">Paspalum notatum var. saurae</name>
    <dbReference type="NCBI Taxonomy" id="547442"/>
    <lineage>
        <taxon>Eukaryota</taxon>
        <taxon>Viridiplantae</taxon>
        <taxon>Streptophyta</taxon>
        <taxon>Embryophyta</taxon>
        <taxon>Tracheophyta</taxon>
        <taxon>Spermatophyta</taxon>
        <taxon>Magnoliopsida</taxon>
        <taxon>Liliopsida</taxon>
        <taxon>Poales</taxon>
        <taxon>Poaceae</taxon>
        <taxon>PACMAD clade</taxon>
        <taxon>Panicoideae</taxon>
        <taxon>Andropogonodae</taxon>
        <taxon>Paspaleae</taxon>
        <taxon>Paspalinae</taxon>
        <taxon>Paspalum</taxon>
    </lineage>
</organism>
<proteinExistence type="predicted"/>
<evidence type="ECO:0000313" key="3">
    <source>
        <dbReference type="Proteomes" id="UP001341281"/>
    </source>
</evidence>
<accession>A0AAQ3X2G6</accession>
<evidence type="ECO:0000256" key="1">
    <source>
        <dbReference type="SAM" id="MobiDB-lite"/>
    </source>
</evidence>